<dbReference type="GO" id="GO:0005737">
    <property type="term" value="C:cytoplasm"/>
    <property type="evidence" value="ECO:0007669"/>
    <property type="project" value="UniProtKB-SubCell"/>
</dbReference>
<keyword evidence="1 5" id="KW-0963">Cytoplasm</keyword>
<dbReference type="EC" id="3.5.1.44" evidence="5"/>
<name>A0AA49GRN4_9BACT</name>
<evidence type="ECO:0000313" key="10">
    <source>
        <dbReference type="EMBL" id="WKN39253.1"/>
    </source>
</evidence>
<dbReference type="Gene3D" id="3.40.50.180">
    <property type="entry name" value="Methylesterase CheB, C-terminal domain"/>
    <property type="match status" value="1"/>
</dbReference>
<feature type="active site" evidence="5 6">
    <location>
        <position position="192"/>
    </location>
</feature>
<dbReference type="PROSITE" id="PS50110">
    <property type="entry name" value="RESPONSE_REGULATORY"/>
    <property type="match status" value="1"/>
</dbReference>
<dbReference type="InterPro" id="IPR011006">
    <property type="entry name" value="CheY-like_superfamily"/>
</dbReference>
<protein>
    <recommendedName>
        <fullName evidence="5">Protein-glutamate methylesterase/protein-glutamine glutaminase</fullName>
        <ecNumber evidence="5">3.1.1.61</ecNumber>
        <ecNumber evidence="5">3.5.1.44</ecNumber>
    </recommendedName>
</protein>
<dbReference type="CDD" id="cd17541">
    <property type="entry name" value="REC_CheB-like"/>
    <property type="match status" value="1"/>
</dbReference>
<dbReference type="GO" id="GO:0000156">
    <property type="term" value="F:phosphorelay response regulator activity"/>
    <property type="evidence" value="ECO:0007669"/>
    <property type="project" value="InterPro"/>
</dbReference>
<dbReference type="NCBIfam" id="NF001965">
    <property type="entry name" value="PRK00742.1"/>
    <property type="match status" value="1"/>
</dbReference>
<dbReference type="EMBL" id="CP120682">
    <property type="protein sequence ID" value="WKN39253.1"/>
    <property type="molecule type" value="Genomic_DNA"/>
</dbReference>
<evidence type="ECO:0000256" key="7">
    <source>
        <dbReference type="PROSITE-ProRule" id="PRU00169"/>
    </source>
</evidence>
<accession>A0AA49GRN4</accession>
<feature type="active site" evidence="5 6">
    <location>
        <position position="165"/>
    </location>
</feature>
<keyword evidence="10" id="KW-0808">Transferase</keyword>
<dbReference type="HAMAP" id="MF_00099">
    <property type="entry name" value="CheB_chemtxs"/>
    <property type="match status" value="1"/>
</dbReference>
<evidence type="ECO:0000256" key="4">
    <source>
        <dbReference type="ARBA" id="ARBA00048267"/>
    </source>
</evidence>
<organism evidence="10">
    <name type="scientific">Roseihalotalea indica</name>
    <dbReference type="NCBI Taxonomy" id="2867963"/>
    <lineage>
        <taxon>Bacteria</taxon>
        <taxon>Pseudomonadati</taxon>
        <taxon>Bacteroidota</taxon>
        <taxon>Cytophagia</taxon>
        <taxon>Cytophagales</taxon>
        <taxon>Catalimonadaceae</taxon>
        <taxon>Roseihalotalea</taxon>
    </lineage>
</organism>
<dbReference type="GO" id="GO:0050568">
    <property type="term" value="F:protein-glutamine glutaminase activity"/>
    <property type="evidence" value="ECO:0007669"/>
    <property type="project" value="UniProtKB-UniRule"/>
</dbReference>
<keyword evidence="5 7" id="KW-0597">Phosphoprotein</keyword>
<comment type="PTM">
    <text evidence="5">Phosphorylated by CheA. Phosphorylation of the N-terminal regulatory domain activates the methylesterase activity.</text>
</comment>
<dbReference type="Pfam" id="PF01339">
    <property type="entry name" value="CheB_methylest"/>
    <property type="match status" value="1"/>
</dbReference>
<comment type="function">
    <text evidence="5">Involved in chemotaxis. Part of a chemotaxis signal transduction system that modulates chemotaxis in response to various stimuli. Catalyzes the demethylation of specific methylglutamate residues introduced into the chemoreceptors (methyl-accepting chemotaxis proteins or MCP) by CheR. Also mediates the irreversible deamidation of specific glutamine residues to glutamic acid.</text>
</comment>
<dbReference type="PANTHER" id="PTHR42872:SF6">
    <property type="entry name" value="PROTEIN-GLUTAMATE METHYLESTERASE_PROTEIN-GLUTAMINE GLUTAMINASE"/>
    <property type="match status" value="1"/>
</dbReference>
<dbReference type="GO" id="GO:0006935">
    <property type="term" value="P:chemotaxis"/>
    <property type="evidence" value="ECO:0007669"/>
    <property type="project" value="UniProtKB-UniRule"/>
</dbReference>
<dbReference type="AlphaFoldDB" id="A0AA49GRN4"/>
<dbReference type="GO" id="GO:0032259">
    <property type="term" value="P:methylation"/>
    <property type="evidence" value="ECO:0007669"/>
    <property type="project" value="UniProtKB-KW"/>
</dbReference>
<feature type="active site" evidence="5 6">
    <location>
        <position position="290"/>
    </location>
</feature>
<evidence type="ECO:0000256" key="6">
    <source>
        <dbReference type="PROSITE-ProRule" id="PRU00050"/>
    </source>
</evidence>
<evidence type="ECO:0000256" key="3">
    <source>
        <dbReference type="ARBA" id="ARBA00022801"/>
    </source>
</evidence>
<feature type="domain" description="Response regulatory" evidence="8">
    <location>
        <begin position="7"/>
        <end position="123"/>
    </location>
</feature>
<dbReference type="SUPFAM" id="SSF52172">
    <property type="entry name" value="CheY-like"/>
    <property type="match status" value="1"/>
</dbReference>
<dbReference type="InterPro" id="IPR035909">
    <property type="entry name" value="CheB_C"/>
</dbReference>
<gene>
    <name evidence="5 10" type="primary">cheB</name>
    <name evidence="10" type="ORF">K4G66_11170</name>
</gene>
<dbReference type="CDD" id="cd16432">
    <property type="entry name" value="CheB_Rec"/>
    <property type="match status" value="1"/>
</dbReference>
<reference evidence="10" key="1">
    <citation type="journal article" date="2023" name="Comput. Struct. Biotechnol. J.">
        <title>Discovery of a novel marine Bacteroidetes with a rich repertoire of carbohydrate-active enzymes.</title>
        <authorList>
            <person name="Chen B."/>
            <person name="Liu G."/>
            <person name="Chen Q."/>
            <person name="Wang H."/>
            <person name="Liu L."/>
            <person name="Tang K."/>
        </authorList>
    </citation>
    <scope>NUCLEOTIDE SEQUENCE</scope>
    <source>
        <strain evidence="10">TK19036</strain>
    </source>
</reference>
<feature type="modified residue" description="4-aspartylphosphate" evidence="5 7">
    <location>
        <position position="58"/>
    </location>
</feature>
<comment type="catalytic activity">
    <reaction evidence="5">
        <text>L-glutaminyl-[protein] + H2O = L-glutamyl-[protein] + NH4(+)</text>
        <dbReference type="Rhea" id="RHEA:16441"/>
        <dbReference type="Rhea" id="RHEA-COMP:10207"/>
        <dbReference type="Rhea" id="RHEA-COMP:10208"/>
        <dbReference type="ChEBI" id="CHEBI:15377"/>
        <dbReference type="ChEBI" id="CHEBI:28938"/>
        <dbReference type="ChEBI" id="CHEBI:29973"/>
        <dbReference type="ChEBI" id="CHEBI:30011"/>
        <dbReference type="EC" id="3.5.1.44"/>
    </reaction>
</comment>
<dbReference type="Gene3D" id="3.40.50.2300">
    <property type="match status" value="1"/>
</dbReference>
<comment type="catalytic activity">
    <reaction evidence="4 5">
        <text>[protein]-L-glutamate 5-O-methyl ester + H2O = L-glutamyl-[protein] + methanol + H(+)</text>
        <dbReference type="Rhea" id="RHEA:23236"/>
        <dbReference type="Rhea" id="RHEA-COMP:10208"/>
        <dbReference type="Rhea" id="RHEA-COMP:10311"/>
        <dbReference type="ChEBI" id="CHEBI:15377"/>
        <dbReference type="ChEBI" id="CHEBI:15378"/>
        <dbReference type="ChEBI" id="CHEBI:17790"/>
        <dbReference type="ChEBI" id="CHEBI:29973"/>
        <dbReference type="ChEBI" id="CHEBI:82795"/>
        <dbReference type="EC" id="3.1.1.61"/>
    </reaction>
</comment>
<evidence type="ECO:0000259" key="9">
    <source>
        <dbReference type="PROSITE" id="PS50122"/>
    </source>
</evidence>
<dbReference type="InterPro" id="IPR001789">
    <property type="entry name" value="Sig_transdc_resp-reg_receiver"/>
</dbReference>
<dbReference type="SUPFAM" id="SSF52738">
    <property type="entry name" value="Methylesterase CheB, C-terminal domain"/>
    <property type="match status" value="1"/>
</dbReference>
<dbReference type="PANTHER" id="PTHR42872">
    <property type="entry name" value="PROTEIN-GLUTAMATE METHYLESTERASE/PROTEIN-GLUTAMINE GLUTAMINASE"/>
    <property type="match status" value="1"/>
</dbReference>
<evidence type="ECO:0000259" key="8">
    <source>
        <dbReference type="PROSITE" id="PS50110"/>
    </source>
</evidence>
<dbReference type="EC" id="3.1.1.61" evidence="5"/>
<keyword evidence="10" id="KW-0489">Methyltransferase</keyword>
<comment type="domain">
    <text evidence="5">Contains a C-terminal catalytic domain, and an N-terminal region which modulates catalytic activity.</text>
</comment>
<proteinExistence type="inferred from homology"/>
<comment type="subcellular location">
    <subcellularLocation>
        <location evidence="5">Cytoplasm</location>
    </subcellularLocation>
</comment>
<keyword evidence="2 5" id="KW-0145">Chemotaxis</keyword>
<dbReference type="GO" id="GO:0008984">
    <property type="term" value="F:protein-glutamate methylesterase activity"/>
    <property type="evidence" value="ECO:0007669"/>
    <property type="project" value="UniProtKB-UniRule"/>
</dbReference>
<sequence length="346" mass="38045">MSRPKITTLLIEDSGLMRIILSDLLRKDPEIELLATASNGKEGVAKIHKLKPDVIITDMVMPESDGLEVVKTVMSSYPTPVILLSSLEKEDPKVFEALSTGAFDFLNKEEVASLARQNQYPLNELIKAAGEVPLEKLRQRDIKKNNHAHSFDAQLQYEIIAVGASTGGPSAVETLLQGLPANLSIPVVIAQHMPEHFLISFAKRLDKITPLKVKIAERNEVLCGGTVYIMPGNTNTHVIREPLNQNPVFRFTKRQYKEFNHPSVDGLLLSVAELYREKAIGVVMTGMGKDGTEGLKAIHQYKGYTIAQDASSSIVYGMPKSAVECGVVKQVLRLREIAGFLVSCLS</sequence>
<dbReference type="PIRSF" id="PIRSF000876">
    <property type="entry name" value="RR_chemtxs_CheB"/>
    <property type="match status" value="1"/>
</dbReference>
<evidence type="ECO:0000256" key="2">
    <source>
        <dbReference type="ARBA" id="ARBA00022500"/>
    </source>
</evidence>
<feature type="domain" description="CheB-type methylesterase" evidence="9">
    <location>
        <begin position="158"/>
        <end position="346"/>
    </location>
</feature>
<dbReference type="InterPro" id="IPR000673">
    <property type="entry name" value="Sig_transdc_resp-reg_Me-estase"/>
</dbReference>
<evidence type="ECO:0000256" key="5">
    <source>
        <dbReference type="HAMAP-Rule" id="MF_00099"/>
    </source>
</evidence>
<dbReference type="SMART" id="SM00448">
    <property type="entry name" value="REC"/>
    <property type="match status" value="1"/>
</dbReference>
<evidence type="ECO:0000256" key="1">
    <source>
        <dbReference type="ARBA" id="ARBA00022490"/>
    </source>
</evidence>
<comment type="similarity">
    <text evidence="5">Belongs to the CheB family.</text>
</comment>
<dbReference type="PROSITE" id="PS50122">
    <property type="entry name" value="CHEB"/>
    <property type="match status" value="1"/>
</dbReference>
<dbReference type="GO" id="GO:0008168">
    <property type="term" value="F:methyltransferase activity"/>
    <property type="evidence" value="ECO:0007669"/>
    <property type="project" value="UniProtKB-KW"/>
</dbReference>
<dbReference type="Pfam" id="PF00072">
    <property type="entry name" value="Response_reg"/>
    <property type="match status" value="1"/>
</dbReference>
<keyword evidence="3 5" id="KW-0378">Hydrolase</keyword>
<reference evidence="10" key="2">
    <citation type="journal article" date="2024" name="Antonie Van Leeuwenhoek">
        <title>Roseihalotalea indica gen. nov., sp. nov., a halophilic Bacteroidetes from mesopelagic Southwest Indian Ocean with higher carbohydrate metabolic potential.</title>
        <authorList>
            <person name="Chen B."/>
            <person name="Zhang M."/>
            <person name="Lin D."/>
            <person name="Ye J."/>
            <person name="Tang K."/>
        </authorList>
    </citation>
    <scope>NUCLEOTIDE SEQUENCE</scope>
    <source>
        <strain evidence="10">TK19036</strain>
    </source>
</reference>
<dbReference type="InterPro" id="IPR008248">
    <property type="entry name" value="CheB-like"/>
</dbReference>